<feature type="compositionally biased region" description="Polar residues" evidence="1">
    <location>
        <begin position="165"/>
        <end position="182"/>
    </location>
</feature>
<feature type="compositionally biased region" description="Polar residues" evidence="1">
    <location>
        <begin position="68"/>
        <end position="79"/>
    </location>
</feature>
<evidence type="ECO:0000256" key="1">
    <source>
        <dbReference type="SAM" id="MobiDB-lite"/>
    </source>
</evidence>
<protein>
    <submittedName>
        <fullName evidence="4">PEP-CTERM protein-sorting domain-containing protein</fullName>
    </submittedName>
</protein>
<accession>A0A1M7YBA5</accession>
<feature type="signal peptide" evidence="2">
    <location>
        <begin position="1"/>
        <end position="30"/>
    </location>
</feature>
<evidence type="ECO:0000256" key="2">
    <source>
        <dbReference type="SAM" id="SignalP"/>
    </source>
</evidence>
<sequence>MNKSRKILRSTIALSSTLLVLSPLSHSGWADTVTLTGAAGIPGIDGTSGNPGTDGTAGGNGENIIITAATSGDPNNSALATGGAGGTGGDGGDGSGTNADGGNGGDGGDGGESTAVADTDVAGGDTTAHAESNGGKGGNGGHGGQATGNGSDGLAGNGGSGGDSYISTSATQTGPSGWTKTTGIAIGGSGGDSYGSGSGGAGGYAHAITSANSQNINNIHDVVATGTSTGGEGGSVNFAENGTAGNGGDAYSLSTATSSGNQQTSAGATTFGGAGGNISGTSGNGGYGGNSSATAQANQLFSSTMGSSARANSVGGTGGVGYGVGFSGGDGGTSTATSSVTGNSSGAADSWATATGGRGGQGTNGADGGAGGEATLVDAASGTNIGNLQIVQIASGGVGGAAVSGIQNISGNGGNGGFATSTLSGGASAAGRVDVDVTATGGAGGNASFNGTGGDGGGVEVSSTGQSIGGNIVEVTAKGVGGHGGAAVNGQAGNGAAVSLVDKVTGSTTGHLILSQTAYGGNGGRVYGTGNTGEAGSALSSVTHDENQAAVVTVNTVANGGNGGDRGTSGYAGNGAISTAETVVSSDSGTAYGTASTFGGDGGRGLAGNAANGGKGGDALGSVSVTNTGTLSPNTYAASADTSGQGGAGGYGYGSGVGGNGGDATMRAMAESIDTDNSGHVSAYSQAMGGAGGGSTFSNAGAGGKGDSISTAIAAGDQYTVANDDARGGHGGIAIGGSATGGDGGDATSTSYAEKNSSGTQILRSNANAWAGSGGHGQGAGFTGGDGGNAIATATGLSAGGEIAVSATATAGHGGEAYLDSTQGQSGSAIATATGSGTSGKVNSSASSSAVSGLVTQVKTTATAEVGSSSTAQSRASYGADLSSVSTTAGQQASAFATATPDNSVLVPVTRDSGVLANFNIGDGATVFHSSGFNSDVIGYGVLGGAGSPDGSATDHEYNSTIDFTVDTRKYTSGTQKLLLGSMSPQVLGNGFTESDDTSITFKVKVENTTINALTRTFNNSADAIAFFKDQTMEIDTSAISIAGPLNIQIAMEMHSTNPENGFVADFVLGNSVITHRAVPYIDNTAVSLGEMHTGDTITNGIAITNVATSGSDGANALFNGTTGNAITIGGPISSLAAGDTDASTMQVGIDASSSGEKSGTAKVLLQTDGTVSYTAEDFGQEEITVTGTVFDYAQAGVSLSATPEYVRVNDAVDAVLTISNNAAANGYSEKLDAAFSDNSTNLSTSGNIDNLDAGTSSQAMSVSLDTSILGLVEGSATVGFISDGDGINALGQTPLDDQVIRLATTVTQLASGEVQDVVNFGNVHVGQVVDKETVLVTNSRTAADAAFTDYLNAGWDSSSSIDGITLGGSVTGLAAGTSSTALTVGLDTSSAGSINSNATVNLFSDGTRFGFGTEAIGGEEVNILATITTLADVYRYANPVIGETTIDLGNIRADSSSPQQTLSITNDVPNDGYSEALDAVIGGVTGNAFASGKIDLLTPGSNDTASMMVSMGDTSIAGHQEGTVTLAFTSNGQGSSDLGITALPSQDVTLSAEVFRLAEGATSASSLTFFSRVGDTISQEVQVDNTAPTDGYSESLDVSASYTGDGINALSGNEVIALKAGETATMIVYADTGQSGKFSGGINIDYMSNGQEFGLGENIALTSQNIDVTSSVFDLAEATVTDAIDFGTVRIGTDIAQLVTVQNTASGDLVDRLIQTSATADAPFTLSSLSIPGLASGESAGVELKMDTTTAGVYSGTARMGFASRNDYLTDEDLGLTTIALSGTVNNLAKALIIDLADTYDNATLTGGGIAYTLDFGSFLFSDLGGMLRDEIGVENSATGPADDLGGYFTHLGLGAFSIIGMSDFADLRAGDVKSGLWVELDTSQLTLGLYERTITLNPYSSLAGFADYALGPIDLTFRAYVTGSADPVPEPTTLLLFGSGLAGIIYSRRNGSRKQNASI</sequence>
<dbReference type="Gene3D" id="2.60.40.10">
    <property type="entry name" value="Immunoglobulins"/>
    <property type="match status" value="1"/>
</dbReference>
<name>A0A1M7YBA5_9BACT</name>
<dbReference type="NCBIfam" id="TIGR02595">
    <property type="entry name" value="PEP_CTERM"/>
    <property type="match status" value="1"/>
</dbReference>
<reference evidence="4 5" key="1">
    <citation type="submission" date="2016-12" db="EMBL/GenBank/DDBJ databases">
        <authorList>
            <person name="Song W.-J."/>
            <person name="Kurnit D.M."/>
        </authorList>
    </citation>
    <scope>NUCLEOTIDE SEQUENCE [LARGE SCALE GENOMIC DNA]</scope>
    <source>
        <strain evidence="4 5">DSM 18488</strain>
    </source>
</reference>
<feature type="region of interest" description="Disordered" evidence="1">
    <location>
        <begin position="41"/>
        <end position="184"/>
    </location>
</feature>
<feature type="compositionally biased region" description="Gly residues" evidence="1">
    <location>
        <begin position="134"/>
        <end position="162"/>
    </location>
</feature>
<feature type="compositionally biased region" description="Low complexity" evidence="1">
    <location>
        <begin position="333"/>
        <end position="346"/>
    </location>
</feature>
<feature type="compositionally biased region" description="Gly residues" evidence="1">
    <location>
        <begin position="734"/>
        <end position="745"/>
    </location>
</feature>
<dbReference type="Proteomes" id="UP000184603">
    <property type="component" value="Unassembled WGS sequence"/>
</dbReference>
<evidence type="ECO:0000313" key="5">
    <source>
        <dbReference type="Proteomes" id="UP000184603"/>
    </source>
</evidence>
<dbReference type="NCBIfam" id="NF012200">
    <property type="entry name" value="choice_anch_D"/>
    <property type="match status" value="6"/>
</dbReference>
<dbReference type="InterPro" id="IPR013783">
    <property type="entry name" value="Ig-like_fold"/>
</dbReference>
<dbReference type="EMBL" id="FRFE01000016">
    <property type="protein sequence ID" value="SHO49934.1"/>
    <property type="molecule type" value="Genomic_DNA"/>
</dbReference>
<keyword evidence="5" id="KW-1185">Reference proteome</keyword>
<dbReference type="Pfam" id="PF07589">
    <property type="entry name" value="PEP-CTERM"/>
    <property type="match status" value="1"/>
</dbReference>
<dbReference type="STRING" id="1121416.SAMN02745220_03170"/>
<feature type="chain" id="PRO_5012500766" evidence="2">
    <location>
        <begin position="31"/>
        <end position="1961"/>
    </location>
</feature>
<proteinExistence type="predicted"/>
<feature type="region of interest" description="Disordered" evidence="1">
    <location>
        <begin position="332"/>
        <end position="369"/>
    </location>
</feature>
<gene>
    <name evidence="4" type="ORF">SAMN02745220_03170</name>
</gene>
<evidence type="ECO:0000313" key="4">
    <source>
        <dbReference type="EMBL" id="SHO49934.1"/>
    </source>
</evidence>
<feature type="compositionally biased region" description="Gly residues" evidence="1">
    <location>
        <begin position="356"/>
        <end position="369"/>
    </location>
</feature>
<feature type="region of interest" description="Disordered" evidence="1">
    <location>
        <begin position="734"/>
        <end position="759"/>
    </location>
</feature>
<feature type="compositionally biased region" description="Gly residues" evidence="1">
    <location>
        <begin position="82"/>
        <end position="111"/>
    </location>
</feature>
<dbReference type="OrthoDB" id="2664633at2"/>
<keyword evidence="2" id="KW-0732">Signal</keyword>
<organism evidence="4 5">
    <name type="scientific">Desulfopila aestuarii DSM 18488</name>
    <dbReference type="NCBI Taxonomy" id="1121416"/>
    <lineage>
        <taxon>Bacteria</taxon>
        <taxon>Pseudomonadati</taxon>
        <taxon>Thermodesulfobacteriota</taxon>
        <taxon>Desulfobulbia</taxon>
        <taxon>Desulfobulbales</taxon>
        <taxon>Desulfocapsaceae</taxon>
        <taxon>Desulfopila</taxon>
    </lineage>
</organism>
<dbReference type="InterPro" id="IPR013424">
    <property type="entry name" value="Ice-binding_C"/>
</dbReference>
<dbReference type="RefSeq" id="WP_073614644.1">
    <property type="nucleotide sequence ID" value="NZ_FRFE01000016.1"/>
</dbReference>
<feature type="domain" description="Ice-binding protein C-terminal" evidence="3">
    <location>
        <begin position="1929"/>
        <end position="1951"/>
    </location>
</feature>
<evidence type="ECO:0000259" key="3">
    <source>
        <dbReference type="Pfam" id="PF07589"/>
    </source>
</evidence>